<keyword evidence="11" id="KW-0131">Cell cycle</keyword>
<evidence type="ECO:0000256" key="4">
    <source>
        <dbReference type="ARBA" id="ARBA00022618"/>
    </source>
</evidence>
<comment type="similarity">
    <text evidence="1 13">Belongs to the ATP-dependent DNA ligase family.</text>
</comment>
<sequence length="625" mass="70295">MLFSRLADYLEQLERTPARLEITRILAKAFKESTVAEVDKICYLSLGELAPKYMGLELNLAEKMMIRSIAQATGQSIESITKDYKKTGDLGEVILKIKDQRSKIKAEVDKQNTRLQVSAVYDKLVLIAKESGTGSQERKLRGMAELLGQLDGLSAKFVARIPVKKLRLGFSDMTVLDALSWMEKGDKSLRASLEKAFNVSADIGRIAQIFKTKGLKGIEKIGPEVGVPIRAAKAIALNNPKEILEKMSGKTALEPKYDGFRTQIHIDKDKDPAFAKAAVVRRQRLCRRHAGKQNLSLFEGFENKPKFFVRIFSRNLDNTTYMFPEVVAAAEKLKVKSAILDGEAIAINLKTGKFLPFQETVQRKRKHNVAQKAKEIPLKVFVFDLLYLNGESLLAKPFKERRVVLEKVLGKNKADSLILTEEQIVAETNAFGDFFKQMVKRGLEGLMAKKLDAAYQAGNRNFVWIKYKTGMQSDLADTIDCIVMGYYRGKGKRNKFGIGAFLVGIPDGKGKILSVSKIGTGLTDKQWREMKRRCQVASVKPASPKLQRGELQEEPKEYDINKNLFPDVWCRPKIVVEIEADTITKSPIHTAGLALRFPRLKRFRDDKEVEQATSLKELKNLAGKF</sequence>
<dbReference type="PANTHER" id="PTHR45674:SF4">
    <property type="entry name" value="DNA LIGASE 1"/>
    <property type="match status" value="1"/>
</dbReference>
<evidence type="ECO:0000313" key="15">
    <source>
        <dbReference type="EMBL" id="OGD62970.1"/>
    </source>
</evidence>
<dbReference type="GO" id="GO:0006281">
    <property type="term" value="P:DNA repair"/>
    <property type="evidence" value="ECO:0007669"/>
    <property type="project" value="UniProtKB-KW"/>
</dbReference>
<dbReference type="Pfam" id="PF04675">
    <property type="entry name" value="DNA_ligase_A_N"/>
    <property type="match status" value="1"/>
</dbReference>
<evidence type="ECO:0000256" key="6">
    <source>
        <dbReference type="ARBA" id="ARBA00022741"/>
    </source>
</evidence>
<keyword evidence="3" id="KW-0436">Ligase</keyword>
<keyword evidence="8" id="KW-0067">ATP-binding</keyword>
<dbReference type="SUPFAM" id="SSF117018">
    <property type="entry name" value="ATP-dependent DNA ligase DNA-binding domain"/>
    <property type="match status" value="1"/>
</dbReference>
<dbReference type="GO" id="GO:0005524">
    <property type="term" value="F:ATP binding"/>
    <property type="evidence" value="ECO:0007669"/>
    <property type="project" value="UniProtKB-KW"/>
</dbReference>
<keyword evidence="5" id="KW-0235">DNA replication</keyword>
<dbReference type="GO" id="GO:0006273">
    <property type="term" value="P:lagging strand elongation"/>
    <property type="evidence" value="ECO:0007669"/>
    <property type="project" value="TreeGrafter"/>
</dbReference>
<dbReference type="AlphaFoldDB" id="A0A1F5E6N8"/>
<dbReference type="GO" id="GO:0003910">
    <property type="term" value="F:DNA ligase (ATP) activity"/>
    <property type="evidence" value="ECO:0007669"/>
    <property type="project" value="UniProtKB-EC"/>
</dbReference>
<dbReference type="PROSITE" id="PS00333">
    <property type="entry name" value="DNA_LIGASE_A2"/>
    <property type="match status" value="1"/>
</dbReference>
<dbReference type="InterPro" id="IPR050191">
    <property type="entry name" value="ATP-dep_DNA_ligase"/>
</dbReference>
<evidence type="ECO:0000256" key="12">
    <source>
        <dbReference type="ARBA" id="ARBA00034003"/>
    </source>
</evidence>
<dbReference type="Pfam" id="PF04679">
    <property type="entry name" value="DNA_ligase_A_C"/>
    <property type="match status" value="1"/>
</dbReference>
<dbReference type="Pfam" id="PF01068">
    <property type="entry name" value="DNA_ligase_A_M"/>
    <property type="match status" value="1"/>
</dbReference>
<dbReference type="InterPro" id="IPR036599">
    <property type="entry name" value="DNA_ligase_N_sf"/>
</dbReference>
<dbReference type="SUPFAM" id="SSF50249">
    <property type="entry name" value="Nucleic acid-binding proteins"/>
    <property type="match status" value="1"/>
</dbReference>
<evidence type="ECO:0000313" key="16">
    <source>
        <dbReference type="Proteomes" id="UP000177006"/>
    </source>
</evidence>
<feature type="domain" description="ATP-dependent DNA ligase family profile" evidence="14">
    <location>
        <begin position="371"/>
        <end position="493"/>
    </location>
</feature>
<dbReference type="Gene3D" id="2.40.50.140">
    <property type="entry name" value="Nucleic acid-binding proteins"/>
    <property type="match status" value="1"/>
</dbReference>
<dbReference type="Proteomes" id="UP000177006">
    <property type="component" value="Unassembled WGS sequence"/>
</dbReference>
<keyword evidence="7" id="KW-0227">DNA damage</keyword>
<comment type="caution">
    <text evidence="15">The sequence shown here is derived from an EMBL/GenBank/DDBJ whole genome shotgun (WGS) entry which is preliminary data.</text>
</comment>
<dbReference type="InterPro" id="IPR012308">
    <property type="entry name" value="DNA_ligase_ATP-dep_N"/>
</dbReference>
<accession>A0A1F5E6N8</accession>
<keyword evidence="10" id="KW-0234">DNA repair</keyword>
<evidence type="ECO:0000256" key="10">
    <source>
        <dbReference type="ARBA" id="ARBA00023204"/>
    </source>
</evidence>
<dbReference type="GO" id="GO:0071897">
    <property type="term" value="P:DNA biosynthetic process"/>
    <property type="evidence" value="ECO:0007669"/>
    <property type="project" value="InterPro"/>
</dbReference>
<evidence type="ECO:0000256" key="2">
    <source>
        <dbReference type="ARBA" id="ARBA00012727"/>
    </source>
</evidence>
<dbReference type="InterPro" id="IPR016059">
    <property type="entry name" value="DNA_ligase_ATP-dep_CS"/>
</dbReference>
<organism evidence="15 16">
    <name type="scientific">Candidatus Beckwithbacteria bacterium RBG_13_42_9</name>
    <dbReference type="NCBI Taxonomy" id="1797457"/>
    <lineage>
        <taxon>Bacteria</taxon>
        <taxon>Candidatus Beckwithiibacteriota</taxon>
    </lineage>
</organism>
<dbReference type="NCBIfam" id="TIGR00574">
    <property type="entry name" value="dnl1"/>
    <property type="match status" value="1"/>
</dbReference>
<evidence type="ECO:0000259" key="14">
    <source>
        <dbReference type="PROSITE" id="PS50160"/>
    </source>
</evidence>
<evidence type="ECO:0000256" key="8">
    <source>
        <dbReference type="ARBA" id="ARBA00022840"/>
    </source>
</evidence>
<evidence type="ECO:0000256" key="1">
    <source>
        <dbReference type="ARBA" id="ARBA00007572"/>
    </source>
</evidence>
<evidence type="ECO:0000256" key="13">
    <source>
        <dbReference type="RuleBase" id="RU004196"/>
    </source>
</evidence>
<dbReference type="InterPro" id="IPR012309">
    <property type="entry name" value="DNA_ligase_ATP-dep_C"/>
</dbReference>
<dbReference type="SUPFAM" id="SSF56091">
    <property type="entry name" value="DNA ligase/mRNA capping enzyme, catalytic domain"/>
    <property type="match status" value="1"/>
</dbReference>
<dbReference type="Gene3D" id="3.30.470.30">
    <property type="entry name" value="DNA ligase/mRNA capping enzyme"/>
    <property type="match status" value="1"/>
</dbReference>
<dbReference type="EMBL" id="MEZK01000014">
    <property type="protein sequence ID" value="OGD62970.1"/>
    <property type="molecule type" value="Genomic_DNA"/>
</dbReference>
<dbReference type="STRING" id="1797457.A2160_04370"/>
<evidence type="ECO:0000256" key="9">
    <source>
        <dbReference type="ARBA" id="ARBA00023172"/>
    </source>
</evidence>
<dbReference type="PROSITE" id="PS50160">
    <property type="entry name" value="DNA_LIGASE_A3"/>
    <property type="match status" value="1"/>
</dbReference>
<protein>
    <recommendedName>
        <fullName evidence="2">DNA ligase (ATP)</fullName>
        <ecNumber evidence="2">6.5.1.1</ecNumber>
    </recommendedName>
</protein>
<dbReference type="PANTHER" id="PTHR45674">
    <property type="entry name" value="DNA LIGASE 1/3 FAMILY MEMBER"/>
    <property type="match status" value="1"/>
</dbReference>
<keyword evidence="9" id="KW-0233">DNA recombination</keyword>
<dbReference type="GO" id="GO:0051301">
    <property type="term" value="P:cell division"/>
    <property type="evidence" value="ECO:0007669"/>
    <property type="project" value="UniProtKB-KW"/>
</dbReference>
<dbReference type="Gene3D" id="1.10.3260.10">
    <property type="entry name" value="DNA ligase, ATP-dependent, N-terminal domain"/>
    <property type="match status" value="1"/>
</dbReference>
<dbReference type="GO" id="GO:0006310">
    <property type="term" value="P:DNA recombination"/>
    <property type="evidence" value="ECO:0007669"/>
    <property type="project" value="UniProtKB-KW"/>
</dbReference>
<comment type="catalytic activity">
    <reaction evidence="12">
        <text>ATP + (deoxyribonucleotide)n-3'-hydroxyl + 5'-phospho-(deoxyribonucleotide)m = (deoxyribonucleotide)n+m + AMP + diphosphate.</text>
        <dbReference type="EC" id="6.5.1.1"/>
    </reaction>
</comment>
<evidence type="ECO:0000256" key="11">
    <source>
        <dbReference type="ARBA" id="ARBA00023306"/>
    </source>
</evidence>
<dbReference type="InterPro" id="IPR000977">
    <property type="entry name" value="DNA_ligase_ATP-dep"/>
</dbReference>
<name>A0A1F5E6N8_9BACT</name>
<reference evidence="15 16" key="1">
    <citation type="journal article" date="2016" name="Nat. Commun.">
        <title>Thousands of microbial genomes shed light on interconnected biogeochemical processes in an aquifer system.</title>
        <authorList>
            <person name="Anantharaman K."/>
            <person name="Brown C.T."/>
            <person name="Hug L.A."/>
            <person name="Sharon I."/>
            <person name="Castelle C.J."/>
            <person name="Probst A.J."/>
            <person name="Thomas B.C."/>
            <person name="Singh A."/>
            <person name="Wilkins M.J."/>
            <person name="Karaoz U."/>
            <person name="Brodie E.L."/>
            <person name="Williams K.H."/>
            <person name="Hubbard S.S."/>
            <person name="Banfield J.F."/>
        </authorList>
    </citation>
    <scope>NUCLEOTIDE SEQUENCE [LARGE SCALE GENOMIC DNA]</scope>
</reference>
<dbReference type="InterPro" id="IPR012310">
    <property type="entry name" value="DNA_ligase_ATP-dep_cent"/>
</dbReference>
<evidence type="ECO:0000256" key="3">
    <source>
        <dbReference type="ARBA" id="ARBA00022598"/>
    </source>
</evidence>
<evidence type="ECO:0000256" key="7">
    <source>
        <dbReference type="ARBA" id="ARBA00022763"/>
    </source>
</evidence>
<dbReference type="CDD" id="cd07901">
    <property type="entry name" value="Adenylation_DNA_ligase_Arch_LigB"/>
    <property type="match status" value="1"/>
</dbReference>
<dbReference type="GO" id="GO:0003677">
    <property type="term" value="F:DNA binding"/>
    <property type="evidence" value="ECO:0007669"/>
    <property type="project" value="InterPro"/>
</dbReference>
<dbReference type="InterPro" id="IPR012340">
    <property type="entry name" value="NA-bd_OB-fold"/>
</dbReference>
<keyword evidence="4" id="KW-0132">Cell division</keyword>
<evidence type="ECO:0000256" key="5">
    <source>
        <dbReference type="ARBA" id="ARBA00022705"/>
    </source>
</evidence>
<gene>
    <name evidence="15" type="ORF">A2160_04370</name>
</gene>
<keyword evidence="6" id="KW-0547">Nucleotide-binding</keyword>
<dbReference type="EC" id="6.5.1.1" evidence="2"/>
<proteinExistence type="inferred from homology"/>